<sequence length="288" mass="31630">MKTKAKTYKSLYLAPILGGGVAGICVGTAIYPLDTLKTRLQAAQGFKKAGGFHGVYRGLTTALTGTAAMNSLFFVCYETIKEISEPLVAPKYVPVVHMFAASFCEVIACLVRVPTEVAKQRKQTYIGRKNKSALAILVDAYKKEGIRRGVYRGFSSTVLRDLPFSLIELPIWEFLKNTVKKHNNGEVTSFQSGLCGSVAGGIAAVITAPLDLAKTRIMLAGTSGKAEIHDLKKLSVPRVLRRIYMESGFRGLFAGVTPRLGMILLGGLVFFGFYEETKRRFEEFVRER</sequence>
<dbReference type="OrthoDB" id="7700260at2759"/>
<comment type="similarity">
    <text evidence="2 9">Belongs to the mitochondrial carrier (TC 2.A.29) family.</text>
</comment>
<evidence type="ECO:0000256" key="1">
    <source>
        <dbReference type="ARBA" id="ARBA00004141"/>
    </source>
</evidence>
<dbReference type="AlphaFoldDB" id="A0A8S0Z977"/>
<evidence type="ECO:0000256" key="5">
    <source>
        <dbReference type="ARBA" id="ARBA00022737"/>
    </source>
</evidence>
<feature type="transmembrane region" description="Helical" evidence="10">
    <location>
        <begin position="54"/>
        <end position="75"/>
    </location>
</feature>
<feature type="repeat" description="Solcar" evidence="8">
    <location>
        <begin position="92"/>
        <end position="178"/>
    </location>
</feature>
<dbReference type="Gene3D" id="1.50.40.10">
    <property type="entry name" value="Mitochondrial carrier domain"/>
    <property type="match status" value="1"/>
</dbReference>
<gene>
    <name evidence="11" type="ORF">APLA_LOCUS3972</name>
</gene>
<evidence type="ECO:0000256" key="6">
    <source>
        <dbReference type="ARBA" id="ARBA00022989"/>
    </source>
</evidence>
<keyword evidence="5" id="KW-0677">Repeat</keyword>
<protein>
    <recommendedName>
        <fullName evidence="13">Mitochondrial carrier protein</fullName>
    </recommendedName>
</protein>
<feature type="repeat" description="Solcar" evidence="8">
    <location>
        <begin position="187"/>
        <end position="280"/>
    </location>
</feature>
<evidence type="ECO:0000256" key="3">
    <source>
        <dbReference type="ARBA" id="ARBA00022448"/>
    </source>
</evidence>
<keyword evidence="4 8" id="KW-0812">Transmembrane</keyword>
<dbReference type="Proteomes" id="UP000494256">
    <property type="component" value="Unassembled WGS sequence"/>
</dbReference>
<comment type="caution">
    <text evidence="11">The sequence shown here is derived from an EMBL/GenBank/DDBJ whole genome shotgun (WGS) entry which is preliminary data.</text>
</comment>
<feature type="transmembrane region" description="Helical" evidence="10">
    <location>
        <begin position="251"/>
        <end position="274"/>
    </location>
</feature>
<dbReference type="SUPFAM" id="SSF103506">
    <property type="entry name" value="Mitochondrial carrier"/>
    <property type="match status" value="1"/>
</dbReference>
<dbReference type="InterPro" id="IPR018108">
    <property type="entry name" value="MCP_transmembrane"/>
</dbReference>
<dbReference type="InterPro" id="IPR023395">
    <property type="entry name" value="MCP_dom_sf"/>
</dbReference>
<dbReference type="PRINTS" id="PR00926">
    <property type="entry name" value="MITOCARRIER"/>
</dbReference>
<evidence type="ECO:0000256" key="7">
    <source>
        <dbReference type="ARBA" id="ARBA00023136"/>
    </source>
</evidence>
<reference evidence="11 12" key="1">
    <citation type="submission" date="2020-04" db="EMBL/GenBank/DDBJ databases">
        <authorList>
            <person name="Wallbank WR R."/>
            <person name="Pardo Diaz C."/>
            <person name="Kozak K."/>
            <person name="Martin S."/>
            <person name="Jiggins C."/>
            <person name="Moest M."/>
            <person name="Warren A I."/>
            <person name="Byers J.R.P. K."/>
            <person name="Montejo-Kovacevich G."/>
            <person name="Yen C E."/>
        </authorList>
    </citation>
    <scope>NUCLEOTIDE SEQUENCE [LARGE SCALE GENOMIC DNA]</scope>
</reference>
<dbReference type="GO" id="GO:0055085">
    <property type="term" value="P:transmembrane transport"/>
    <property type="evidence" value="ECO:0007669"/>
    <property type="project" value="InterPro"/>
</dbReference>
<keyword evidence="3 9" id="KW-0813">Transport</keyword>
<organism evidence="11 12">
    <name type="scientific">Arctia plantaginis</name>
    <name type="common">Wood tiger moth</name>
    <name type="synonym">Phalaena plantaginis</name>
    <dbReference type="NCBI Taxonomy" id="874455"/>
    <lineage>
        <taxon>Eukaryota</taxon>
        <taxon>Metazoa</taxon>
        <taxon>Ecdysozoa</taxon>
        <taxon>Arthropoda</taxon>
        <taxon>Hexapoda</taxon>
        <taxon>Insecta</taxon>
        <taxon>Pterygota</taxon>
        <taxon>Neoptera</taxon>
        <taxon>Endopterygota</taxon>
        <taxon>Lepidoptera</taxon>
        <taxon>Glossata</taxon>
        <taxon>Ditrysia</taxon>
        <taxon>Noctuoidea</taxon>
        <taxon>Erebidae</taxon>
        <taxon>Arctiinae</taxon>
        <taxon>Arctia</taxon>
    </lineage>
</organism>
<evidence type="ECO:0000256" key="4">
    <source>
        <dbReference type="ARBA" id="ARBA00022692"/>
    </source>
</evidence>
<accession>A0A8S0Z977</accession>
<dbReference type="Pfam" id="PF00153">
    <property type="entry name" value="Mito_carr"/>
    <property type="match status" value="3"/>
</dbReference>
<feature type="transmembrane region" description="Helical" evidence="10">
    <location>
        <begin position="12"/>
        <end position="33"/>
    </location>
</feature>
<evidence type="ECO:0000313" key="12">
    <source>
        <dbReference type="Proteomes" id="UP000494256"/>
    </source>
</evidence>
<evidence type="ECO:0008006" key="13">
    <source>
        <dbReference type="Google" id="ProtNLM"/>
    </source>
</evidence>
<dbReference type="EMBL" id="CADEBD010000286">
    <property type="protein sequence ID" value="CAB3229329.1"/>
    <property type="molecule type" value="Genomic_DNA"/>
</dbReference>
<keyword evidence="7 8" id="KW-0472">Membrane</keyword>
<feature type="repeat" description="Solcar" evidence="8">
    <location>
        <begin position="10"/>
        <end position="83"/>
    </location>
</feature>
<name>A0A8S0Z977_ARCPL</name>
<comment type="subcellular location">
    <subcellularLocation>
        <location evidence="1">Membrane</location>
        <topology evidence="1">Multi-pass membrane protein</topology>
    </subcellularLocation>
</comment>
<keyword evidence="6 10" id="KW-1133">Transmembrane helix</keyword>
<evidence type="ECO:0000256" key="10">
    <source>
        <dbReference type="SAM" id="Phobius"/>
    </source>
</evidence>
<evidence type="ECO:0000313" key="11">
    <source>
        <dbReference type="EMBL" id="CAB3229329.1"/>
    </source>
</evidence>
<dbReference type="InterPro" id="IPR002067">
    <property type="entry name" value="MCP"/>
</dbReference>
<dbReference type="PANTHER" id="PTHR45667">
    <property type="entry name" value="S-ADENOSYLMETHIONINE MITOCHONDRIAL CARRIER PROTEIN"/>
    <property type="match status" value="1"/>
</dbReference>
<proteinExistence type="inferred from homology"/>
<dbReference type="GO" id="GO:0016020">
    <property type="term" value="C:membrane"/>
    <property type="evidence" value="ECO:0007669"/>
    <property type="project" value="UniProtKB-SubCell"/>
</dbReference>
<evidence type="ECO:0000256" key="9">
    <source>
        <dbReference type="RuleBase" id="RU000488"/>
    </source>
</evidence>
<evidence type="ECO:0000256" key="8">
    <source>
        <dbReference type="PROSITE-ProRule" id="PRU00282"/>
    </source>
</evidence>
<dbReference type="PROSITE" id="PS50920">
    <property type="entry name" value="SOLCAR"/>
    <property type="match status" value="3"/>
</dbReference>
<evidence type="ECO:0000256" key="2">
    <source>
        <dbReference type="ARBA" id="ARBA00006375"/>
    </source>
</evidence>